<dbReference type="PANTHER" id="PTHR43685:SF2">
    <property type="entry name" value="GLYCOSYLTRANSFERASE 2-LIKE DOMAIN-CONTAINING PROTEIN"/>
    <property type="match status" value="1"/>
</dbReference>
<name>A0AB33BJF8_MICA7</name>
<organism evidence="2 3">
    <name type="scientific">Microcystis aeruginosa PCC 7806SL</name>
    <dbReference type="NCBI Taxonomy" id="1903187"/>
    <lineage>
        <taxon>Bacteria</taxon>
        <taxon>Bacillati</taxon>
        <taxon>Cyanobacteriota</taxon>
        <taxon>Cyanophyceae</taxon>
        <taxon>Oscillatoriophycideae</taxon>
        <taxon>Chroococcales</taxon>
        <taxon>Microcystaceae</taxon>
        <taxon>Microcystis</taxon>
    </lineage>
</organism>
<dbReference type="InterPro" id="IPR050834">
    <property type="entry name" value="Glycosyltransf_2"/>
</dbReference>
<evidence type="ECO:0000313" key="2">
    <source>
        <dbReference type="EMBL" id="ARI81105.1"/>
    </source>
</evidence>
<evidence type="ECO:0000313" key="3">
    <source>
        <dbReference type="Proteomes" id="UP000192439"/>
    </source>
</evidence>
<dbReference type="InterPro" id="IPR001173">
    <property type="entry name" value="Glyco_trans_2-like"/>
</dbReference>
<dbReference type="SUPFAM" id="SSF53448">
    <property type="entry name" value="Nucleotide-diphospho-sugar transferases"/>
    <property type="match status" value="1"/>
</dbReference>
<feature type="domain" description="Glycosyltransferase 2-like" evidence="1">
    <location>
        <begin position="17"/>
        <end position="178"/>
    </location>
</feature>
<reference evidence="2 3" key="1">
    <citation type="journal article" date="2018" name="Harmful Algae">
        <title>The highly heterogeneous methylated genomes and diverse restriction-modification systems of bloom-forming Microcystis.</title>
        <authorList>
            <person name="Zhao L."/>
            <person name="Song Y."/>
            <person name="Li L."/>
            <person name="Gan N."/>
            <person name="Brand J.J."/>
            <person name="Song L."/>
        </authorList>
    </citation>
    <scope>NUCLEOTIDE SEQUENCE [LARGE SCALE GENOMIC DNA]</scope>
    <source>
        <strain evidence="2 3">PCC 7806SL</strain>
    </source>
</reference>
<dbReference type="Gene3D" id="3.90.550.10">
    <property type="entry name" value="Spore Coat Polysaccharide Biosynthesis Protein SpsA, Chain A"/>
    <property type="match status" value="1"/>
</dbReference>
<protein>
    <recommendedName>
        <fullName evidence="1">Glycosyltransferase 2-like domain-containing protein</fullName>
    </recommendedName>
</protein>
<proteinExistence type="predicted"/>
<dbReference type="Proteomes" id="UP000192439">
    <property type="component" value="Chromosome"/>
</dbReference>
<accession>A0AB33BJF8</accession>
<dbReference type="Pfam" id="PF00535">
    <property type="entry name" value="Glycos_transf_2"/>
    <property type="match status" value="1"/>
</dbReference>
<evidence type="ECO:0000259" key="1">
    <source>
        <dbReference type="Pfam" id="PF00535"/>
    </source>
</evidence>
<dbReference type="EMBL" id="CP020771">
    <property type="protein sequence ID" value="ARI81105.1"/>
    <property type="molecule type" value="Genomic_DNA"/>
</dbReference>
<gene>
    <name evidence="2" type="ORF">BH695_1824</name>
</gene>
<dbReference type="PANTHER" id="PTHR43685">
    <property type="entry name" value="GLYCOSYLTRANSFERASE"/>
    <property type="match status" value="1"/>
</dbReference>
<keyword evidence="3" id="KW-1185">Reference proteome</keyword>
<sequence length="401" mass="45320">MQDMLERDPIFELGKVSVLIPCYQHGHLLAQAVESVLRQSYQNYEIIIVNDGSTDNTHQVVQEYAQRYPQRVKYLYQEQQGQVAARKNGSALIRGEFLITLDADDLLAPSMMGKCVESLSKNPEAAAVASNVWMMAEDGQTILGQLDQSEVPSWPNILEHNTWGGIAGIMIRSQSLQKVGWFNFDGTAGGEDWDIWIRFARSRQKLLHIPDFLAQYRQNCSSHSRQGLRVLKGILQVLDCLTKEDPRLIQLENVHPPIDISYYNQLRNRAVFFNYGVALAAAEGEETLQDILQYFVPSDLDLETLATAYIKGLIFVSRVQGNPNIFCPDFQDDALGNALSYLENKISEDTAKLLRIKIAENLITQIKRSTKNSNLFKSKIKTILIKIKQKLSALANLNRVC</sequence>
<dbReference type="CDD" id="cd00761">
    <property type="entry name" value="Glyco_tranf_GTA_type"/>
    <property type="match status" value="1"/>
</dbReference>
<dbReference type="AlphaFoldDB" id="A0AB33BJF8"/>
<dbReference type="InterPro" id="IPR029044">
    <property type="entry name" value="Nucleotide-diphossugar_trans"/>
</dbReference>